<dbReference type="PROSITE" id="PS00674">
    <property type="entry name" value="AAA"/>
    <property type="match status" value="1"/>
</dbReference>
<dbReference type="Pfam" id="PF00004">
    <property type="entry name" value="AAA"/>
    <property type="match status" value="2"/>
</dbReference>
<feature type="region of interest" description="Disordered" evidence="4">
    <location>
        <begin position="226"/>
        <end position="273"/>
    </location>
</feature>
<feature type="domain" description="AAA+ ATPase" evidence="5">
    <location>
        <begin position="387"/>
        <end position="528"/>
    </location>
</feature>
<dbReference type="InterPro" id="IPR003959">
    <property type="entry name" value="ATPase_AAA_core"/>
</dbReference>
<dbReference type="Proteomes" id="UP000762676">
    <property type="component" value="Unassembled WGS sequence"/>
</dbReference>
<dbReference type="GO" id="GO:0005524">
    <property type="term" value="F:ATP binding"/>
    <property type="evidence" value="ECO:0007669"/>
    <property type="project" value="UniProtKB-KW"/>
</dbReference>
<dbReference type="PANTHER" id="PTHR23077">
    <property type="entry name" value="AAA-FAMILY ATPASE"/>
    <property type="match status" value="1"/>
</dbReference>
<keyword evidence="1" id="KW-0677">Repeat</keyword>
<keyword evidence="2" id="KW-0547">Nucleotide-binding</keyword>
<dbReference type="InterPro" id="IPR003960">
    <property type="entry name" value="ATPase_AAA_CS"/>
</dbReference>
<dbReference type="InterPro" id="IPR050168">
    <property type="entry name" value="AAA_ATPase_domain"/>
</dbReference>
<dbReference type="FunFam" id="3.40.50.300:FF:000018">
    <property type="entry name" value="Cell division control 48"/>
    <property type="match status" value="1"/>
</dbReference>
<feature type="compositionally biased region" description="Polar residues" evidence="4">
    <location>
        <begin position="247"/>
        <end position="273"/>
    </location>
</feature>
<dbReference type="Gene3D" id="3.40.50.300">
    <property type="entry name" value="P-loop containing nucleotide triphosphate hydrolases"/>
    <property type="match status" value="2"/>
</dbReference>
<dbReference type="InterPro" id="IPR041569">
    <property type="entry name" value="AAA_lid_3"/>
</dbReference>
<accession>A0AAV4EFE7</accession>
<evidence type="ECO:0000256" key="2">
    <source>
        <dbReference type="ARBA" id="ARBA00022741"/>
    </source>
</evidence>
<evidence type="ECO:0000256" key="4">
    <source>
        <dbReference type="SAM" id="MobiDB-lite"/>
    </source>
</evidence>
<name>A0AAV4EFE7_9GAST</name>
<dbReference type="GO" id="GO:0005737">
    <property type="term" value="C:cytoplasm"/>
    <property type="evidence" value="ECO:0007669"/>
    <property type="project" value="TreeGrafter"/>
</dbReference>
<organism evidence="6 7">
    <name type="scientific">Elysia marginata</name>
    <dbReference type="NCBI Taxonomy" id="1093978"/>
    <lineage>
        <taxon>Eukaryota</taxon>
        <taxon>Metazoa</taxon>
        <taxon>Spiralia</taxon>
        <taxon>Lophotrochozoa</taxon>
        <taxon>Mollusca</taxon>
        <taxon>Gastropoda</taxon>
        <taxon>Heterobranchia</taxon>
        <taxon>Euthyneura</taxon>
        <taxon>Panpulmonata</taxon>
        <taxon>Sacoglossa</taxon>
        <taxon>Placobranchoidea</taxon>
        <taxon>Plakobranchidae</taxon>
        <taxon>Elysia</taxon>
    </lineage>
</organism>
<keyword evidence="3" id="KW-0067">ATP-binding</keyword>
<dbReference type="GO" id="GO:0016887">
    <property type="term" value="F:ATP hydrolysis activity"/>
    <property type="evidence" value="ECO:0007669"/>
    <property type="project" value="InterPro"/>
</dbReference>
<dbReference type="Pfam" id="PF17862">
    <property type="entry name" value="AAA_lid_3"/>
    <property type="match status" value="2"/>
</dbReference>
<dbReference type="FunFam" id="1.10.8.60:FF:000178">
    <property type="entry name" value="CDC48/VCP homolog, AAA superfamily"/>
    <property type="match status" value="1"/>
</dbReference>
<feature type="compositionally biased region" description="Low complexity" evidence="4">
    <location>
        <begin position="226"/>
        <end position="239"/>
    </location>
</feature>
<feature type="domain" description="AAA+ ATPase" evidence="5">
    <location>
        <begin position="658"/>
        <end position="796"/>
    </location>
</feature>
<dbReference type="CDD" id="cd19511">
    <property type="entry name" value="RecA-like_CDC48_r2-like"/>
    <property type="match status" value="1"/>
</dbReference>
<gene>
    <name evidence="6" type="ORF">ElyMa_005387000</name>
</gene>
<proteinExistence type="predicted"/>
<dbReference type="InterPro" id="IPR003593">
    <property type="entry name" value="AAA+_ATPase"/>
</dbReference>
<evidence type="ECO:0000256" key="1">
    <source>
        <dbReference type="ARBA" id="ARBA00022737"/>
    </source>
</evidence>
<sequence length="888" mass="96718">MLISALENNLIAMAPNKKKDKGKPLEWLQCSLSGKLISPEDAEAHSKSGATDIGYIQDKVLHGKVINAENLLGEDGVSVTKSIRDQDSVVWLAVQTMQVCGLAIGQPCVVNKVLMKRAWPLKSLPLSGIALSKVSREELGVSKDSFVFVERFVPNERLVVESAKLILREDNPVFETKEFAAFAAAYLDGKFICEGSPLLIRYFGQTCHCSVNDLRYGQTTPVVEMSSPPVVPTPSGSTPLKNDGHATESSVCSTPVSHRDTSFQPETPNQDLSDSIASLNISSTAHSPSVSSTPSTPLHFQRENYPNLHTPIKDVKDCRVPLPNVFARVSSQETVFTVEGPGSEKSSQEIETGQASRQISLDDIGGLSVQIEELRARIGRALNTNSSSRCLLLYGPAGTGKSLLVKALMADLCLPTQVVTGTDIWSKLFGEAESNLRKVFKTAQDRAPSLIVIDDIDVICPKLSQNSSGQQEHRIIGTLLSLVDSISSMKNSSGSVAVLGITNNREALDPALRRAGRFSYEIEIGVPTAPQRFEILQSLLRHVAHGLSESQISTVAGNAHGYVGADLAALVNEASMHAVIKRKSQGSMEQQMTLVTIDDLVYAGLHVKPSALREIQLEIPQVKWSDIGGMCEVKTRLREAVELPLSHPEIFKNLGIEPPRGLLMYGPPGCSKTMVARALATECKLNFLAVKGPELFNQYVGESEKAIREVFRKARSAAPSVIFFDEIDAIAAKRGSSSGGSGVDDRVLTQLLTEMDGLEFLKDVFIMAATNRPDKIDNALLRPGRFDSLVYVPLPDADTRLEILQKKFERMAVAETVCLEKLVEATEGYSGAEVVQVCQEAAMYALRQDLQATTVEQHHFEAALQKVTPQINQELLGVYNKFMQSTIK</sequence>
<evidence type="ECO:0000259" key="5">
    <source>
        <dbReference type="SMART" id="SM00382"/>
    </source>
</evidence>
<dbReference type="SMART" id="SM00382">
    <property type="entry name" value="AAA"/>
    <property type="match status" value="2"/>
</dbReference>
<reference evidence="6 7" key="1">
    <citation type="journal article" date="2021" name="Elife">
        <title>Chloroplast acquisition without the gene transfer in kleptoplastic sea slugs, Plakobranchus ocellatus.</title>
        <authorList>
            <person name="Maeda T."/>
            <person name="Takahashi S."/>
            <person name="Yoshida T."/>
            <person name="Shimamura S."/>
            <person name="Takaki Y."/>
            <person name="Nagai Y."/>
            <person name="Toyoda A."/>
            <person name="Suzuki Y."/>
            <person name="Arimoto A."/>
            <person name="Ishii H."/>
            <person name="Satoh N."/>
            <person name="Nishiyama T."/>
            <person name="Hasebe M."/>
            <person name="Maruyama T."/>
            <person name="Minagawa J."/>
            <person name="Obokata J."/>
            <person name="Shigenobu S."/>
        </authorList>
    </citation>
    <scope>NUCLEOTIDE SEQUENCE [LARGE SCALE GENOMIC DNA]</scope>
</reference>
<dbReference type="SUPFAM" id="SSF52540">
    <property type="entry name" value="P-loop containing nucleoside triphosphate hydrolases"/>
    <property type="match status" value="2"/>
</dbReference>
<dbReference type="InterPro" id="IPR027417">
    <property type="entry name" value="P-loop_NTPase"/>
</dbReference>
<evidence type="ECO:0000313" key="7">
    <source>
        <dbReference type="Proteomes" id="UP000762676"/>
    </source>
</evidence>
<dbReference type="PANTHER" id="PTHR23077:SF27">
    <property type="entry name" value="ATPASE FAMILY GENE 2 PROTEIN HOMOLOG A"/>
    <property type="match status" value="1"/>
</dbReference>
<keyword evidence="7" id="KW-1185">Reference proteome</keyword>
<dbReference type="AlphaFoldDB" id="A0AAV4EFE7"/>
<evidence type="ECO:0000256" key="3">
    <source>
        <dbReference type="ARBA" id="ARBA00022840"/>
    </source>
</evidence>
<dbReference type="Gene3D" id="1.10.8.60">
    <property type="match status" value="2"/>
</dbReference>
<comment type="caution">
    <text evidence="6">The sequence shown here is derived from an EMBL/GenBank/DDBJ whole genome shotgun (WGS) entry which is preliminary data.</text>
</comment>
<protein>
    <submittedName>
        <fullName evidence="6">Spermatogenesis-associated protein 5-like</fullName>
    </submittedName>
</protein>
<dbReference type="EMBL" id="BMAT01010718">
    <property type="protein sequence ID" value="GFR59510.1"/>
    <property type="molecule type" value="Genomic_DNA"/>
</dbReference>
<evidence type="ECO:0000313" key="6">
    <source>
        <dbReference type="EMBL" id="GFR59510.1"/>
    </source>
</evidence>